<proteinExistence type="predicted"/>
<dbReference type="AlphaFoldDB" id="A0A4Z2HZR3"/>
<evidence type="ECO:0000313" key="2">
    <source>
        <dbReference type="Proteomes" id="UP000314294"/>
    </source>
</evidence>
<reference evidence="1 2" key="1">
    <citation type="submission" date="2019-03" db="EMBL/GenBank/DDBJ databases">
        <title>First draft genome of Liparis tanakae, snailfish: a comprehensive survey of snailfish specific genes.</title>
        <authorList>
            <person name="Kim W."/>
            <person name="Song I."/>
            <person name="Jeong J.-H."/>
            <person name="Kim D."/>
            <person name="Kim S."/>
            <person name="Ryu S."/>
            <person name="Song J.Y."/>
            <person name="Lee S.K."/>
        </authorList>
    </citation>
    <scope>NUCLEOTIDE SEQUENCE [LARGE SCALE GENOMIC DNA]</scope>
    <source>
        <tissue evidence="1">Muscle</tissue>
    </source>
</reference>
<gene>
    <name evidence="1" type="ORF">EYF80_018701</name>
</gene>
<keyword evidence="2" id="KW-1185">Reference proteome</keyword>
<protein>
    <submittedName>
        <fullName evidence="1">Uncharacterized protein</fullName>
    </submittedName>
</protein>
<name>A0A4Z2HZR3_9TELE</name>
<organism evidence="1 2">
    <name type="scientific">Liparis tanakae</name>
    <name type="common">Tanaka's snailfish</name>
    <dbReference type="NCBI Taxonomy" id="230148"/>
    <lineage>
        <taxon>Eukaryota</taxon>
        <taxon>Metazoa</taxon>
        <taxon>Chordata</taxon>
        <taxon>Craniata</taxon>
        <taxon>Vertebrata</taxon>
        <taxon>Euteleostomi</taxon>
        <taxon>Actinopterygii</taxon>
        <taxon>Neopterygii</taxon>
        <taxon>Teleostei</taxon>
        <taxon>Neoteleostei</taxon>
        <taxon>Acanthomorphata</taxon>
        <taxon>Eupercaria</taxon>
        <taxon>Perciformes</taxon>
        <taxon>Cottioidei</taxon>
        <taxon>Cottales</taxon>
        <taxon>Liparidae</taxon>
        <taxon>Liparis</taxon>
    </lineage>
</organism>
<accession>A0A4Z2HZR3</accession>
<dbReference type="Proteomes" id="UP000314294">
    <property type="component" value="Unassembled WGS sequence"/>
</dbReference>
<evidence type="ECO:0000313" key="1">
    <source>
        <dbReference type="EMBL" id="TNN71040.1"/>
    </source>
</evidence>
<sequence>MASCEVVQLVLKDQHMSPVVDLSGGTAPQCDVLWVDQLAEAMQVLAHFHLDPAFPTPHSHAVVGLWLPQFKVDRGHLHRIHRIFRKPPGQRVVHRLDLLSPEHGGLLSRLPGGPSLRRCCCRLNSNSQTELGRRRGDGMRTTKRRGVGIGYKAL</sequence>
<dbReference type="EMBL" id="SRLO01000155">
    <property type="protein sequence ID" value="TNN71040.1"/>
    <property type="molecule type" value="Genomic_DNA"/>
</dbReference>
<comment type="caution">
    <text evidence="1">The sequence shown here is derived from an EMBL/GenBank/DDBJ whole genome shotgun (WGS) entry which is preliminary data.</text>
</comment>